<dbReference type="InterPro" id="IPR013078">
    <property type="entry name" value="His_Pase_superF_clade-1"/>
</dbReference>
<dbReference type="AlphaFoldDB" id="A0A448VLJ1"/>
<dbReference type="EMBL" id="LR134533">
    <property type="protein sequence ID" value="VEJ50611.1"/>
    <property type="molecule type" value="Genomic_DNA"/>
</dbReference>
<dbReference type="CDD" id="cd07067">
    <property type="entry name" value="HP_PGM_like"/>
    <property type="match status" value="1"/>
</dbReference>
<protein>
    <submittedName>
        <fullName evidence="1">Phosphohistidine phosphatase</fullName>
    </submittedName>
</protein>
<accession>A0A448VLJ1</accession>
<dbReference type="Pfam" id="PF00300">
    <property type="entry name" value="His_Phos_1"/>
    <property type="match status" value="1"/>
</dbReference>
<name>A0A448VLJ1_9NEIS</name>
<dbReference type="SMART" id="SM00855">
    <property type="entry name" value="PGAM"/>
    <property type="match status" value="1"/>
</dbReference>
<dbReference type="STRING" id="28091.SAMEA3174300_01408"/>
<evidence type="ECO:0000313" key="2">
    <source>
        <dbReference type="Proteomes" id="UP000272771"/>
    </source>
</evidence>
<keyword evidence="2" id="KW-1185">Reference proteome</keyword>
<dbReference type="InterPro" id="IPR029033">
    <property type="entry name" value="His_PPase_superfam"/>
</dbReference>
<evidence type="ECO:0000313" key="1">
    <source>
        <dbReference type="EMBL" id="VEJ50611.1"/>
    </source>
</evidence>
<dbReference type="RefSeq" id="WP_004282620.1">
    <property type="nucleotide sequence ID" value="NZ_CAUJRG010000002.1"/>
</dbReference>
<dbReference type="OrthoDB" id="9814783at2"/>
<proteinExistence type="predicted"/>
<reference evidence="1 2" key="1">
    <citation type="submission" date="2018-12" db="EMBL/GenBank/DDBJ databases">
        <authorList>
            <consortium name="Pathogen Informatics"/>
        </authorList>
    </citation>
    <scope>NUCLEOTIDE SEQUENCE [LARGE SCALE GENOMIC DNA]</scope>
    <source>
        <strain evidence="1 2">NCTC12742</strain>
    </source>
</reference>
<dbReference type="Gene3D" id="3.40.50.1240">
    <property type="entry name" value="Phosphoglycerate mutase-like"/>
    <property type="match status" value="1"/>
</dbReference>
<gene>
    <name evidence="1" type="ORF">NCTC12742_00783</name>
</gene>
<sequence length="159" mass="17985">MNLILWRHAQAEDQAETDLARILTATGHQQAEEIAGWLKPRLPEETEIWASEAARSQQTAAHLSHNYTVMSALNPLTDAETVLRVLAEAKQNSTIVIVGHQPWLGELCSFLLNQHWDSEPWSVKKGGFWWFKIQFDKHGFHSKLHAALTPKALETNGQD</sequence>
<organism evidence="1 2">
    <name type="scientific">Neisseria weaveri</name>
    <dbReference type="NCBI Taxonomy" id="28091"/>
    <lineage>
        <taxon>Bacteria</taxon>
        <taxon>Pseudomonadati</taxon>
        <taxon>Pseudomonadota</taxon>
        <taxon>Betaproteobacteria</taxon>
        <taxon>Neisseriales</taxon>
        <taxon>Neisseriaceae</taxon>
        <taxon>Neisseria</taxon>
    </lineage>
</organism>
<dbReference type="Proteomes" id="UP000272771">
    <property type="component" value="Chromosome"/>
</dbReference>
<dbReference type="SUPFAM" id="SSF53254">
    <property type="entry name" value="Phosphoglycerate mutase-like"/>
    <property type="match status" value="1"/>
</dbReference>